<dbReference type="InterPro" id="IPR050452">
    <property type="entry name" value="Metacaspase"/>
</dbReference>
<gene>
    <name evidence="3" type="ORF">EV356DRAFT_457508</name>
</gene>
<dbReference type="Pfam" id="PF00656">
    <property type="entry name" value="Peptidase_C14"/>
    <property type="match status" value="1"/>
</dbReference>
<dbReference type="PANTHER" id="PTHR48104:SF30">
    <property type="entry name" value="METACASPASE-1"/>
    <property type="match status" value="1"/>
</dbReference>
<evidence type="ECO:0000313" key="4">
    <source>
        <dbReference type="Proteomes" id="UP000800092"/>
    </source>
</evidence>
<dbReference type="Proteomes" id="UP000800092">
    <property type="component" value="Unassembled WGS sequence"/>
</dbReference>
<dbReference type="OrthoDB" id="3223806at2759"/>
<dbReference type="AlphaFoldDB" id="A0A6A6GS99"/>
<sequence length="315" mass="35221">MRRKSLLIGINYTDSRHALRGCHQDVANVQEFISYRGFSQDHRSQVVMRDDTYTDPNGPFYPNGHNILAAMHWLVSEPYTRAFLHYSGHGGQVPDTSGDSSTGLNDTIVPVDFEYRGQLDSDILHQHLVHALHPTSTLFIVFDCCHSGSACELPFVYRSDADGNVSAMDNLRQGVRLVGEAEHLIQGGFSFNKLGEAESLFAGATDFFKGLKHMGEQREEGLQADDSRHTQEKENKYVTMYSGCRDDQTSADASIAGANVGAMSWAFLETMKRAQNPSYLQTLQMTRGFLDQSHYQQIPQLSTGVEMDLDQPLFI</sequence>
<dbReference type="InterPro" id="IPR011600">
    <property type="entry name" value="Pept_C14_caspase"/>
</dbReference>
<protein>
    <submittedName>
        <fullName evidence="3">Peptidase C14</fullName>
    </submittedName>
</protein>
<feature type="domain" description="Peptidase C14 caspase" evidence="2">
    <location>
        <begin position="2"/>
        <end position="303"/>
    </location>
</feature>
<dbReference type="PANTHER" id="PTHR48104">
    <property type="entry name" value="METACASPASE-4"/>
    <property type="match status" value="1"/>
</dbReference>
<keyword evidence="4" id="KW-1185">Reference proteome</keyword>
<proteinExistence type="inferred from homology"/>
<dbReference type="GO" id="GO:0006508">
    <property type="term" value="P:proteolysis"/>
    <property type="evidence" value="ECO:0007669"/>
    <property type="project" value="InterPro"/>
</dbReference>
<comment type="similarity">
    <text evidence="1">Belongs to the peptidase C14B family.</text>
</comment>
<evidence type="ECO:0000259" key="2">
    <source>
        <dbReference type="Pfam" id="PF00656"/>
    </source>
</evidence>
<accession>A0A6A6GS99</accession>
<evidence type="ECO:0000256" key="1">
    <source>
        <dbReference type="ARBA" id="ARBA00009005"/>
    </source>
</evidence>
<dbReference type="EMBL" id="ML991910">
    <property type="protein sequence ID" value="KAF2228567.1"/>
    <property type="molecule type" value="Genomic_DNA"/>
</dbReference>
<reference evidence="3" key="1">
    <citation type="journal article" date="2020" name="Stud. Mycol.">
        <title>101 Dothideomycetes genomes: a test case for predicting lifestyles and emergence of pathogens.</title>
        <authorList>
            <person name="Haridas S."/>
            <person name="Albert R."/>
            <person name="Binder M."/>
            <person name="Bloem J."/>
            <person name="Labutti K."/>
            <person name="Salamov A."/>
            <person name="Andreopoulos B."/>
            <person name="Baker S."/>
            <person name="Barry K."/>
            <person name="Bills G."/>
            <person name="Bluhm B."/>
            <person name="Cannon C."/>
            <person name="Castanera R."/>
            <person name="Culley D."/>
            <person name="Daum C."/>
            <person name="Ezra D."/>
            <person name="Gonzalez J."/>
            <person name="Henrissat B."/>
            <person name="Kuo A."/>
            <person name="Liang C."/>
            <person name="Lipzen A."/>
            <person name="Lutzoni F."/>
            <person name="Magnuson J."/>
            <person name="Mondo S."/>
            <person name="Nolan M."/>
            <person name="Ohm R."/>
            <person name="Pangilinan J."/>
            <person name="Park H.-J."/>
            <person name="Ramirez L."/>
            <person name="Alfaro M."/>
            <person name="Sun H."/>
            <person name="Tritt A."/>
            <person name="Yoshinaga Y."/>
            <person name="Zwiers L.-H."/>
            <person name="Turgeon B."/>
            <person name="Goodwin S."/>
            <person name="Spatafora J."/>
            <person name="Crous P."/>
            <person name="Grigoriev I."/>
        </authorList>
    </citation>
    <scope>NUCLEOTIDE SEQUENCE</scope>
    <source>
        <strain evidence="3">Tuck. ex Michener</strain>
    </source>
</reference>
<dbReference type="GO" id="GO:0005737">
    <property type="term" value="C:cytoplasm"/>
    <property type="evidence" value="ECO:0007669"/>
    <property type="project" value="TreeGrafter"/>
</dbReference>
<name>A0A6A6GS99_VIRVR</name>
<evidence type="ECO:0000313" key="3">
    <source>
        <dbReference type="EMBL" id="KAF2228567.1"/>
    </source>
</evidence>
<dbReference type="GO" id="GO:0004197">
    <property type="term" value="F:cysteine-type endopeptidase activity"/>
    <property type="evidence" value="ECO:0007669"/>
    <property type="project" value="InterPro"/>
</dbReference>
<organism evidence="3 4">
    <name type="scientific">Viridothelium virens</name>
    <name type="common">Speckled blister lichen</name>
    <name type="synonym">Trypethelium virens</name>
    <dbReference type="NCBI Taxonomy" id="1048519"/>
    <lineage>
        <taxon>Eukaryota</taxon>
        <taxon>Fungi</taxon>
        <taxon>Dikarya</taxon>
        <taxon>Ascomycota</taxon>
        <taxon>Pezizomycotina</taxon>
        <taxon>Dothideomycetes</taxon>
        <taxon>Dothideomycetes incertae sedis</taxon>
        <taxon>Trypetheliales</taxon>
        <taxon>Trypetheliaceae</taxon>
        <taxon>Viridothelium</taxon>
    </lineage>
</organism>
<dbReference type="Gene3D" id="3.40.50.12660">
    <property type="match status" value="2"/>
</dbReference>